<comment type="similarity">
    <text evidence="1 3">Belongs to the type-B carboxylesterase/lipase family.</text>
</comment>
<dbReference type="Pfam" id="PF00135">
    <property type="entry name" value="COesterase"/>
    <property type="match status" value="1"/>
</dbReference>
<dbReference type="Proteomes" id="UP001152130">
    <property type="component" value="Unassembled WGS sequence"/>
</dbReference>
<keyword evidence="6" id="KW-1185">Reference proteome</keyword>
<dbReference type="InterPro" id="IPR019819">
    <property type="entry name" value="Carboxylesterase_B_CS"/>
</dbReference>
<evidence type="ECO:0000256" key="3">
    <source>
        <dbReference type="RuleBase" id="RU361235"/>
    </source>
</evidence>
<dbReference type="SUPFAM" id="SSF53474">
    <property type="entry name" value="alpha/beta-Hydrolases"/>
    <property type="match status" value="1"/>
</dbReference>
<evidence type="ECO:0000313" key="6">
    <source>
        <dbReference type="Proteomes" id="UP001152130"/>
    </source>
</evidence>
<feature type="signal peptide" evidence="3">
    <location>
        <begin position="1"/>
        <end position="22"/>
    </location>
</feature>
<dbReference type="OrthoDB" id="408631at2759"/>
<evidence type="ECO:0000256" key="2">
    <source>
        <dbReference type="ARBA" id="ARBA00022801"/>
    </source>
</evidence>
<dbReference type="Gene3D" id="3.40.50.1820">
    <property type="entry name" value="alpha/beta hydrolase"/>
    <property type="match status" value="1"/>
</dbReference>
<keyword evidence="3" id="KW-0732">Signal</keyword>
<evidence type="ECO:0000256" key="1">
    <source>
        <dbReference type="ARBA" id="ARBA00005964"/>
    </source>
</evidence>
<dbReference type="EC" id="3.1.1.-" evidence="3"/>
<dbReference type="PROSITE" id="PS00122">
    <property type="entry name" value="CARBOXYLESTERASE_B_1"/>
    <property type="match status" value="1"/>
</dbReference>
<gene>
    <name evidence="5" type="ORF">NW766_001044</name>
</gene>
<organism evidence="5 6">
    <name type="scientific">Fusarium irregulare</name>
    <dbReference type="NCBI Taxonomy" id="2494466"/>
    <lineage>
        <taxon>Eukaryota</taxon>
        <taxon>Fungi</taxon>
        <taxon>Dikarya</taxon>
        <taxon>Ascomycota</taxon>
        <taxon>Pezizomycotina</taxon>
        <taxon>Sordariomycetes</taxon>
        <taxon>Hypocreomycetidae</taxon>
        <taxon>Hypocreales</taxon>
        <taxon>Nectriaceae</taxon>
        <taxon>Fusarium</taxon>
        <taxon>Fusarium incarnatum-equiseti species complex</taxon>
    </lineage>
</organism>
<dbReference type="InterPro" id="IPR002018">
    <property type="entry name" value="CarbesteraseB"/>
</dbReference>
<keyword evidence="2 3" id="KW-0378">Hydrolase</keyword>
<dbReference type="PANTHER" id="PTHR11559">
    <property type="entry name" value="CARBOXYLESTERASE"/>
    <property type="match status" value="1"/>
</dbReference>
<dbReference type="GO" id="GO:0016787">
    <property type="term" value="F:hydrolase activity"/>
    <property type="evidence" value="ECO:0007669"/>
    <property type="project" value="UniProtKB-KW"/>
</dbReference>
<feature type="chain" id="PRO_5041011784" description="Carboxylic ester hydrolase" evidence="3">
    <location>
        <begin position="23"/>
        <end position="526"/>
    </location>
</feature>
<evidence type="ECO:0000259" key="4">
    <source>
        <dbReference type="Pfam" id="PF00135"/>
    </source>
</evidence>
<dbReference type="InterPro" id="IPR019826">
    <property type="entry name" value="Carboxylesterase_B_AS"/>
</dbReference>
<accession>A0A9W8Q0A3</accession>
<feature type="domain" description="Carboxylesterase type B" evidence="4">
    <location>
        <begin position="25"/>
        <end position="507"/>
    </location>
</feature>
<dbReference type="PROSITE" id="PS00941">
    <property type="entry name" value="CARBOXYLESTERASE_B_2"/>
    <property type="match status" value="1"/>
</dbReference>
<dbReference type="InterPro" id="IPR050309">
    <property type="entry name" value="Type-B_Carboxylest/Lipase"/>
</dbReference>
<name>A0A9W8Q0A3_9HYPO</name>
<dbReference type="AlphaFoldDB" id="A0A9W8Q0A3"/>
<proteinExistence type="inferred from homology"/>
<sequence>MASNHPFSLLATLALLLTLVNAVAPIVDLSYSKYKGKDVGNGVTQWLGMRYAAPPVGALRFMPPQDPSRSRKVKDASKVSKFYSSRLIGKTQSEDCLFINVFAPTNAARKARLPVYVYIQGGAFNTNAHPSMDGTALIQASGMNMIVVTLNYRVSIFGFLSHGDKLQPNNGLLDQRKALQWVQKYISRFGGNPKHVVLGGGSAGGASVAFHLTAYGGRDDKLFHAAAAESISSSPIVTLEQAAYRAQGVMSQLGCTEGDVMACMRNKTSFDISAARKTFPAPGGTRAPISMWMPVVDGDLVRNALWDSFSKGNFVKVPTIIGATTNEGIGFSPATSSQAESDIFWQAEYPMMNSSHTANISALYSNETVKCSTPACLRKQLRDSYGDMRFMCSGVSFTSAMSYWMPNKTWNYWYNVQDSPGGGVSHNVQAHAVWGPGRGTPPNSYSAGGINANITAVMQGYWTSFIRSYDPNKYRYANTSVWQAYSKTRRQRLVVDTGARTSSQNMTQTMQNRCDYFDSIASLVQQ</sequence>
<dbReference type="InterPro" id="IPR029058">
    <property type="entry name" value="AB_hydrolase_fold"/>
</dbReference>
<evidence type="ECO:0000313" key="5">
    <source>
        <dbReference type="EMBL" id="KAJ4022015.1"/>
    </source>
</evidence>
<protein>
    <recommendedName>
        <fullName evidence="3">Carboxylic ester hydrolase</fullName>
        <ecNumber evidence="3">3.1.1.-</ecNumber>
    </recommendedName>
</protein>
<dbReference type="EMBL" id="JAPDHF010000002">
    <property type="protein sequence ID" value="KAJ4022015.1"/>
    <property type="molecule type" value="Genomic_DNA"/>
</dbReference>
<comment type="caution">
    <text evidence="5">The sequence shown here is derived from an EMBL/GenBank/DDBJ whole genome shotgun (WGS) entry which is preliminary data.</text>
</comment>
<reference evidence="5" key="1">
    <citation type="submission" date="2022-10" db="EMBL/GenBank/DDBJ databases">
        <title>Fusarium specimens isolated from Avocado Roots.</title>
        <authorList>
            <person name="Stajich J."/>
            <person name="Roper C."/>
            <person name="Heimlech-Rivalta G."/>
        </authorList>
    </citation>
    <scope>NUCLEOTIDE SEQUENCE</scope>
    <source>
        <strain evidence="5">CF00143</strain>
    </source>
</reference>